<feature type="compositionally biased region" description="Basic and acidic residues" evidence="1">
    <location>
        <begin position="1040"/>
        <end position="1062"/>
    </location>
</feature>
<evidence type="ECO:0000313" key="3">
    <source>
        <dbReference type="Proteomes" id="UP000176944"/>
    </source>
</evidence>
<dbReference type="Gene3D" id="3.30.30.30">
    <property type="match status" value="1"/>
</dbReference>
<dbReference type="EMBL" id="CP017708">
    <property type="protein sequence ID" value="AOY79241.1"/>
    <property type="molecule type" value="Genomic_DNA"/>
</dbReference>
<feature type="region of interest" description="Disordered" evidence="1">
    <location>
        <begin position="1040"/>
        <end position="1069"/>
    </location>
</feature>
<sequence length="1168" mass="134896">MVINSTGASKYSSLNFAKDVDMPVGIKIVNKFLLNQNQIKTVNNTKWLKLPVIDLIHEHDDPANLIRIDHINCTITGNPLELRDKIQQAYNNSFKNYPIPFYLDSLLRFSPYCKLDRSLPISANYFLGFKIDYIEQNSNVSESHTKSQTCNLFYKKTSKGEKMLSHGGWIAIDFGTSNSTVTFYDPREAIEPNELSLEQKDLLFKLFNEWLGSSDSKLPGVGDDEWQEYIEQVENNLGKSWPEIIDNKNSSLLLEGIRQLEISLGTRLDDPIYPVVSKKLNEIYRQLFQLPPLQKERIVLAKIDKNLPQDTQITSELELVGVNGFLEVEMGEIARNNRLAAMSQETTDENQEDENQETFWRKIESKFHHSPKRYLNKTIKKGEEDKIKIYWEGEEKNIEYSELIQAAMKCLIELTENFKDKPENKQRYDSGKFYRVIVTYPTVSKPENRRKLEDLVSQILEQKFTDTDVKVDVKKDFDEAIAAAIFYVWREFGGNQTIGIEAFKTRCRRSGQKWAQNLMVLDIGGGTTDLALIRLLLRNDSPFDPGEDRGAGGRYYVLTPELMGSSGHLFLGGELITLRLFRVLKVAIVDNLLTAFTEGKLKDDKLDLLIRGLEPRFLQQDNHNKYRTRSLLECIDKENPENDPFYSTVLNYAEEILPTRWKEDRKKLQAFYTLWRWADDAKVELSKSSVEYDEYEIPPNQLEQFIRVQQAIELGEYNPGIKLSKQQLETAASKVVGEAINIAKELLESRLPKDSLTGKKEPLDWLILSGQTCHLDLVRRKINEIFSNTKNDFEWNPARITFVPDYAKLATSIGACYGMSRQQFTYSPKSAKDKLKEGKSELYIEVNNLLYTLPCAFLRQVVGSLEPVFQARQPLYKFNPNEEAKARSEWFGVLPTTNIYRRDFESQREILWAKFNFEEIAKQIGIFSQNNNQWYEGFQAQFEVNQTLEIEMVVCRGKPHYLVGDQVDDNNSTLTNINQTISEELKTRTEELEKANIQEEVPQAMIIDSVLQWDIAIGINEESPHLVFKAGEKLDDIFHNEDEGEQTTKETKGAISKDENQKPRPLPAFPRSGRHTFYAYYPSLESPKLKEIYLGTLGFEENQIKDNCRYYITIDDQSNLRIHEGEVPYWISDQPEVLKEKDGCVLRVKRSPIEEENNDEQNPFSGVH</sequence>
<dbReference type="Gene3D" id="3.90.640.10">
    <property type="entry name" value="Actin, Chain A, domain 4"/>
    <property type="match status" value="1"/>
</dbReference>
<dbReference type="AlphaFoldDB" id="A0A1D9FV80"/>
<name>A0A1D9FV80_MOOP1</name>
<dbReference type="InterPro" id="IPR043129">
    <property type="entry name" value="ATPase_NBD"/>
</dbReference>
<reference evidence="3" key="1">
    <citation type="submission" date="2016-10" db="EMBL/GenBank/DDBJ databases">
        <title>Comparative genomics uncovers the prolific and rare metabolic potential of the cyanobacterial genus Moorea.</title>
        <authorList>
            <person name="Leao T."/>
            <person name="Castelao G."/>
            <person name="Korobeynikov A."/>
            <person name="Monroe E.A."/>
            <person name="Podell S."/>
            <person name="Glukhov E."/>
            <person name="Allen E."/>
            <person name="Gerwick W.H."/>
            <person name="Gerwick L."/>
        </authorList>
    </citation>
    <scope>NUCLEOTIDE SEQUENCE [LARGE SCALE GENOMIC DNA]</scope>
    <source>
        <strain evidence="3">JHB</strain>
    </source>
</reference>
<dbReference type="SUPFAM" id="SSF53067">
    <property type="entry name" value="Actin-like ATPase domain"/>
    <property type="match status" value="1"/>
</dbReference>
<organism evidence="2 3">
    <name type="scientific">Moorena producens (strain JHB)</name>
    <dbReference type="NCBI Taxonomy" id="1454205"/>
    <lineage>
        <taxon>Bacteria</taxon>
        <taxon>Bacillati</taxon>
        <taxon>Cyanobacteriota</taxon>
        <taxon>Cyanophyceae</taxon>
        <taxon>Coleofasciculales</taxon>
        <taxon>Coleofasciculaceae</taxon>
        <taxon>Moorena</taxon>
    </lineage>
</organism>
<dbReference type="Proteomes" id="UP000176944">
    <property type="component" value="Chromosome"/>
</dbReference>
<gene>
    <name evidence="2" type="ORF">BJP36_04235</name>
</gene>
<protein>
    <submittedName>
        <fullName evidence="2">Virulence factor SrfB</fullName>
    </submittedName>
</protein>
<accession>A0A1D9FV80</accession>
<evidence type="ECO:0000256" key="1">
    <source>
        <dbReference type="SAM" id="MobiDB-lite"/>
    </source>
</evidence>
<dbReference type="Gene3D" id="3.30.420.40">
    <property type="match status" value="2"/>
</dbReference>
<evidence type="ECO:0000313" key="2">
    <source>
        <dbReference type="EMBL" id="AOY79241.1"/>
    </source>
</evidence>
<proteinExistence type="predicted"/>